<reference evidence="2 3" key="1">
    <citation type="submission" date="2019-07" db="EMBL/GenBank/DDBJ databases">
        <title>De Novo Assembly of kiwifruit Actinidia rufa.</title>
        <authorList>
            <person name="Sugita-Konishi S."/>
            <person name="Sato K."/>
            <person name="Mori E."/>
            <person name="Abe Y."/>
            <person name="Kisaki G."/>
            <person name="Hamano K."/>
            <person name="Suezawa K."/>
            <person name="Otani M."/>
            <person name="Fukuda T."/>
            <person name="Manabe T."/>
            <person name="Gomi K."/>
            <person name="Tabuchi M."/>
            <person name="Akimitsu K."/>
            <person name="Kataoka I."/>
        </authorList>
    </citation>
    <scope>NUCLEOTIDE SEQUENCE [LARGE SCALE GENOMIC DNA]</scope>
    <source>
        <strain evidence="3">cv. Fuchu</strain>
    </source>
</reference>
<feature type="compositionally biased region" description="Basic and acidic residues" evidence="1">
    <location>
        <begin position="63"/>
        <end position="76"/>
    </location>
</feature>
<dbReference type="AlphaFoldDB" id="A0A7J0GDP1"/>
<comment type="caution">
    <text evidence="2">The sequence shown here is derived from an EMBL/GenBank/DDBJ whole genome shotgun (WGS) entry which is preliminary data.</text>
</comment>
<dbReference type="EMBL" id="BJWL01000020">
    <property type="protein sequence ID" value="GFZ08923.1"/>
    <property type="molecule type" value="Genomic_DNA"/>
</dbReference>
<sequence>MHMIKRGINIDTIEEEEEGEEETSHHAMKTGGYIEEVPPQTEETYEDPSAQNLQLQWQGKDPIQEEHPMHEGHSVHEGPSLQEGPPGWFLEYFEKLNATMEHAKKIKQNNLSR</sequence>
<accession>A0A7J0GDP1</accession>
<protein>
    <submittedName>
        <fullName evidence="2">Uncharacterized protein</fullName>
    </submittedName>
</protein>
<dbReference type="Proteomes" id="UP000585474">
    <property type="component" value="Unassembled WGS sequence"/>
</dbReference>
<name>A0A7J0GDP1_9ERIC</name>
<feature type="region of interest" description="Disordered" evidence="1">
    <location>
        <begin position="1"/>
        <end position="49"/>
    </location>
</feature>
<keyword evidence="3" id="KW-1185">Reference proteome</keyword>
<evidence type="ECO:0000256" key="1">
    <source>
        <dbReference type="SAM" id="MobiDB-lite"/>
    </source>
</evidence>
<gene>
    <name evidence="2" type="ORF">Acr_20g0007310</name>
</gene>
<proteinExistence type="predicted"/>
<evidence type="ECO:0000313" key="3">
    <source>
        <dbReference type="Proteomes" id="UP000585474"/>
    </source>
</evidence>
<feature type="compositionally biased region" description="Acidic residues" evidence="1">
    <location>
        <begin position="12"/>
        <end position="21"/>
    </location>
</feature>
<evidence type="ECO:0000313" key="2">
    <source>
        <dbReference type="EMBL" id="GFZ08923.1"/>
    </source>
</evidence>
<organism evidence="2 3">
    <name type="scientific">Actinidia rufa</name>
    <dbReference type="NCBI Taxonomy" id="165716"/>
    <lineage>
        <taxon>Eukaryota</taxon>
        <taxon>Viridiplantae</taxon>
        <taxon>Streptophyta</taxon>
        <taxon>Embryophyta</taxon>
        <taxon>Tracheophyta</taxon>
        <taxon>Spermatophyta</taxon>
        <taxon>Magnoliopsida</taxon>
        <taxon>eudicotyledons</taxon>
        <taxon>Gunneridae</taxon>
        <taxon>Pentapetalae</taxon>
        <taxon>asterids</taxon>
        <taxon>Ericales</taxon>
        <taxon>Actinidiaceae</taxon>
        <taxon>Actinidia</taxon>
    </lineage>
</organism>
<feature type="region of interest" description="Disordered" evidence="1">
    <location>
        <begin position="63"/>
        <end position="83"/>
    </location>
</feature>